<dbReference type="RefSeq" id="XP_005818144.1">
    <property type="nucleotide sequence ID" value="XM_005818087.1"/>
</dbReference>
<dbReference type="SMART" id="SM00248">
    <property type="entry name" value="ANK"/>
    <property type="match status" value="4"/>
</dbReference>
<dbReference type="HOGENOM" id="CLU_1113112_0_0_1"/>
<dbReference type="GeneID" id="17287886"/>
<keyword evidence="7" id="KW-1185">Reference proteome</keyword>
<protein>
    <submittedName>
        <fullName evidence="5 6">Uncharacterized protein</fullName>
    </submittedName>
</protein>
<dbReference type="PRINTS" id="PR01415">
    <property type="entry name" value="ANKYRIN"/>
</dbReference>
<dbReference type="STRING" id="905079.L1I5K3"/>
<organism evidence="5">
    <name type="scientific">Guillardia theta (strain CCMP2712)</name>
    <name type="common">Cryptophyte</name>
    <dbReference type="NCBI Taxonomy" id="905079"/>
    <lineage>
        <taxon>Eukaryota</taxon>
        <taxon>Cryptophyceae</taxon>
        <taxon>Pyrenomonadales</taxon>
        <taxon>Geminigeraceae</taxon>
        <taxon>Guillardia</taxon>
    </lineage>
</organism>
<keyword evidence="1" id="KW-0677">Repeat</keyword>
<accession>L1I5K3</accession>
<reference evidence="5 7" key="1">
    <citation type="journal article" date="2012" name="Nature">
        <title>Algal genomes reveal evolutionary mosaicism and the fate of nucleomorphs.</title>
        <authorList>
            <consortium name="DOE Joint Genome Institute"/>
            <person name="Curtis B.A."/>
            <person name="Tanifuji G."/>
            <person name="Burki F."/>
            <person name="Gruber A."/>
            <person name="Irimia M."/>
            <person name="Maruyama S."/>
            <person name="Arias M.C."/>
            <person name="Ball S.G."/>
            <person name="Gile G.H."/>
            <person name="Hirakawa Y."/>
            <person name="Hopkins J.F."/>
            <person name="Kuo A."/>
            <person name="Rensing S.A."/>
            <person name="Schmutz J."/>
            <person name="Symeonidi A."/>
            <person name="Elias M."/>
            <person name="Eveleigh R.J."/>
            <person name="Herman E.K."/>
            <person name="Klute M.J."/>
            <person name="Nakayama T."/>
            <person name="Obornik M."/>
            <person name="Reyes-Prieto A."/>
            <person name="Armbrust E.V."/>
            <person name="Aves S.J."/>
            <person name="Beiko R.G."/>
            <person name="Coutinho P."/>
            <person name="Dacks J.B."/>
            <person name="Durnford D.G."/>
            <person name="Fast N.M."/>
            <person name="Green B.R."/>
            <person name="Grisdale C.J."/>
            <person name="Hempel F."/>
            <person name="Henrissat B."/>
            <person name="Hoppner M.P."/>
            <person name="Ishida K."/>
            <person name="Kim E."/>
            <person name="Koreny L."/>
            <person name="Kroth P.G."/>
            <person name="Liu Y."/>
            <person name="Malik S.B."/>
            <person name="Maier U.G."/>
            <person name="McRose D."/>
            <person name="Mock T."/>
            <person name="Neilson J.A."/>
            <person name="Onodera N.T."/>
            <person name="Poole A.M."/>
            <person name="Pritham E.J."/>
            <person name="Richards T.A."/>
            <person name="Rocap G."/>
            <person name="Roy S.W."/>
            <person name="Sarai C."/>
            <person name="Schaack S."/>
            <person name="Shirato S."/>
            <person name="Slamovits C.H."/>
            <person name="Spencer D.F."/>
            <person name="Suzuki S."/>
            <person name="Worden A.Z."/>
            <person name="Zauner S."/>
            <person name="Barry K."/>
            <person name="Bell C."/>
            <person name="Bharti A.K."/>
            <person name="Crow J.A."/>
            <person name="Grimwood J."/>
            <person name="Kramer R."/>
            <person name="Lindquist E."/>
            <person name="Lucas S."/>
            <person name="Salamov A."/>
            <person name="McFadden G.I."/>
            <person name="Lane C.E."/>
            <person name="Keeling P.J."/>
            <person name="Gray M.W."/>
            <person name="Grigoriev I.V."/>
            <person name="Archibald J.M."/>
        </authorList>
    </citation>
    <scope>NUCLEOTIDE SEQUENCE</scope>
    <source>
        <strain evidence="5 7">CCMP2712</strain>
    </source>
</reference>
<dbReference type="EnsemblProtists" id="EKX31164">
    <property type="protein sequence ID" value="EKX31164"/>
    <property type="gene ID" value="GUITHDRAFT_166938"/>
</dbReference>
<name>L1I5K3_GUITC</name>
<feature type="repeat" description="ANK" evidence="3">
    <location>
        <begin position="146"/>
        <end position="178"/>
    </location>
</feature>
<dbReference type="InterPro" id="IPR036770">
    <property type="entry name" value="Ankyrin_rpt-contain_sf"/>
</dbReference>
<gene>
    <name evidence="5" type="ORF">GUITHDRAFT_166938</name>
</gene>
<reference evidence="6" key="3">
    <citation type="submission" date="2016-03" db="UniProtKB">
        <authorList>
            <consortium name="EnsemblProtists"/>
        </authorList>
    </citation>
    <scope>IDENTIFICATION</scope>
</reference>
<dbReference type="OrthoDB" id="20872at2759"/>
<dbReference type="EMBL" id="JH993342">
    <property type="protein sequence ID" value="EKX31164.1"/>
    <property type="molecule type" value="Genomic_DNA"/>
</dbReference>
<dbReference type="PaxDb" id="55529-EKX31164"/>
<dbReference type="PANTHER" id="PTHR24171">
    <property type="entry name" value="ANKYRIN REPEAT DOMAIN-CONTAINING PROTEIN 39-RELATED"/>
    <property type="match status" value="1"/>
</dbReference>
<evidence type="ECO:0000256" key="4">
    <source>
        <dbReference type="SAM" id="SignalP"/>
    </source>
</evidence>
<feature type="chain" id="PRO_5008769631" evidence="4">
    <location>
        <begin position="21"/>
        <end position="250"/>
    </location>
</feature>
<dbReference type="AlphaFoldDB" id="L1I5K3"/>
<evidence type="ECO:0000256" key="1">
    <source>
        <dbReference type="ARBA" id="ARBA00022737"/>
    </source>
</evidence>
<keyword evidence="2 3" id="KW-0040">ANK repeat</keyword>
<dbReference type="Pfam" id="PF12796">
    <property type="entry name" value="Ank_2"/>
    <property type="match status" value="1"/>
</dbReference>
<dbReference type="PANTHER" id="PTHR24171:SF9">
    <property type="entry name" value="ANKYRIN REPEAT DOMAIN-CONTAINING PROTEIN 39"/>
    <property type="match status" value="1"/>
</dbReference>
<feature type="signal peptide" evidence="4">
    <location>
        <begin position="1"/>
        <end position="20"/>
    </location>
</feature>
<evidence type="ECO:0000313" key="6">
    <source>
        <dbReference type="EnsemblProtists" id="EKX31164"/>
    </source>
</evidence>
<sequence length="250" mass="27422">MRSALFLIVAFAGMLQVGEAFQTGGLRPNLMLRQTQSAQCRHRSKPFTVVALAAPPPPPPPPAQASGSKTLTKSEQADLNLQLWEAAKNGETDAVVKLHAAGAQVNFYDPELLQSTALHWSATNGHVDTTAKLIELGASVFPTNQHGWTALHHAANWGYSEVARVLIKNGADAKAKSESGKTPLDAALFKGYSNVVEVFREMLPDDFTSFFEEEEVKRKPIEGFTPDLSPTNSKRETVYTEWKESWGQQF</sequence>
<reference evidence="7" key="2">
    <citation type="submission" date="2012-11" db="EMBL/GenBank/DDBJ databases">
        <authorList>
            <person name="Kuo A."/>
            <person name="Curtis B.A."/>
            <person name="Tanifuji G."/>
            <person name="Burki F."/>
            <person name="Gruber A."/>
            <person name="Irimia M."/>
            <person name="Maruyama S."/>
            <person name="Arias M.C."/>
            <person name="Ball S.G."/>
            <person name="Gile G.H."/>
            <person name="Hirakawa Y."/>
            <person name="Hopkins J.F."/>
            <person name="Rensing S.A."/>
            <person name="Schmutz J."/>
            <person name="Symeonidi A."/>
            <person name="Elias M."/>
            <person name="Eveleigh R.J."/>
            <person name="Herman E.K."/>
            <person name="Klute M.J."/>
            <person name="Nakayama T."/>
            <person name="Obornik M."/>
            <person name="Reyes-Prieto A."/>
            <person name="Armbrust E.V."/>
            <person name="Aves S.J."/>
            <person name="Beiko R.G."/>
            <person name="Coutinho P."/>
            <person name="Dacks J.B."/>
            <person name="Durnford D.G."/>
            <person name="Fast N.M."/>
            <person name="Green B.R."/>
            <person name="Grisdale C."/>
            <person name="Hempe F."/>
            <person name="Henrissat B."/>
            <person name="Hoppner M.P."/>
            <person name="Ishida K.-I."/>
            <person name="Kim E."/>
            <person name="Koreny L."/>
            <person name="Kroth P.G."/>
            <person name="Liu Y."/>
            <person name="Malik S.-B."/>
            <person name="Maier U.G."/>
            <person name="McRose D."/>
            <person name="Mock T."/>
            <person name="Neilson J.A."/>
            <person name="Onodera N.T."/>
            <person name="Poole A.M."/>
            <person name="Pritham E.J."/>
            <person name="Richards T.A."/>
            <person name="Rocap G."/>
            <person name="Roy S.W."/>
            <person name="Sarai C."/>
            <person name="Schaack S."/>
            <person name="Shirato S."/>
            <person name="Slamovits C.H."/>
            <person name="Spencer D.F."/>
            <person name="Suzuki S."/>
            <person name="Worden A.Z."/>
            <person name="Zauner S."/>
            <person name="Barry K."/>
            <person name="Bell C."/>
            <person name="Bharti A.K."/>
            <person name="Crow J.A."/>
            <person name="Grimwood J."/>
            <person name="Kramer R."/>
            <person name="Lindquist E."/>
            <person name="Lucas S."/>
            <person name="Salamov A."/>
            <person name="McFadden G.I."/>
            <person name="Lane C.E."/>
            <person name="Keeling P.J."/>
            <person name="Gray M.W."/>
            <person name="Grigoriev I.V."/>
            <person name="Archibald J.M."/>
        </authorList>
    </citation>
    <scope>NUCLEOTIDE SEQUENCE</scope>
    <source>
        <strain evidence="7">CCMP2712</strain>
    </source>
</reference>
<dbReference type="OMA" id="FNHYETS"/>
<evidence type="ECO:0000313" key="7">
    <source>
        <dbReference type="Proteomes" id="UP000011087"/>
    </source>
</evidence>
<proteinExistence type="predicted"/>
<dbReference type="eggNOG" id="KOG4177">
    <property type="taxonomic scope" value="Eukaryota"/>
</dbReference>
<dbReference type="InterPro" id="IPR002110">
    <property type="entry name" value="Ankyrin_rpt"/>
</dbReference>
<dbReference type="PROSITE" id="PS50297">
    <property type="entry name" value="ANK_REP_REGION"/>
    <property type="match status" value="1"/>
</dbReference>
<evidence type="ECO:0000313" key="5">
    <source>
        <dbReference type="EMBL" id="EKX31164.1"/>
    </source>
</evidence>
<keyword evidence="4" id="KW-0732">Signal</keyword>
<dbReference type="SUPFAM" id="SSF48403">
    <property type="entry name" value="Ankyrin repeat"/>
    <property type="match status" value="1"/>
</dbReference>
<dbReference type="Proteomes" id="UP000011087">
    <property type="component" value="Unassembled WGS sequence"/>
</dbReference>
<evidence type="ECO:0000256" key="3">
    <source>
        <dbReference type="PROSITE-ProRule" id="PRU00023"/>
    </source>
</evidence>
<evidence type="ECO:0000256" key="2">
    <source>
        <dbReference type="ARBA" id="ARBA00023043"/>
    </source>
</evidence>
<dbReference type="KEGG" id="gtt:GUITHDRAFT_166938"/>
<feature type="repeat" description="ANK" evidence="3">
    <location>
        <begin position="113"/>
        <end position="145"/>
    </location>
</feature>
<dbReference type="Gene3D" id="1.25.40.20">
    <property type="entry name" value="Ankyrin repeat-containing domain"/>
    <property type="match status" value="2"/>
</dbReference>
<dbReference type="PROSITE" id="PS50088">
    <property type="entry name" value="ANK_REPEAT"/>
    <property type="match status" value="2"/>
</dbReference>